<sequence>MKVRHGAWRGAWRASGTDAAPLEVLRDAAFESDDHAPQDSPPQALANEREANVLLSIFRTHYGRWIGIKESGEEIWDTNTVRHPLLFTSCCLIATRHSSEPRPHPEANRLFLQAKEQLSVSLLQIRQPLAFFQAVLILSLWSTTAGQKPLSLDSWLITGYALQHSLVAAVFQGHDDRTASEEFAASSVRNHLCLSHLHACISTRRTAVVTSSDVEKGRQLLNSGGSSNFETRMVAEFALYWILYEHGISGTLYLPRAQAALHEWKREWAGLLDQPRHQLLLMSYSFGQLLMYEQSLSSKSAAVRESLLSEMLRLSSGIMQLAIDTADARTKHLTDHVYHMIAFTAVTALRLMSKYGENLQVGRDVRQMETLICKIVEWLDGIGPDSHTGHIMSDVIKATQRKLGPRTSSSTQELSPVLQIEAANLAVPDLFAANTAVFDWDAIIPDWPSLDSLDVPAHDGNFM</sequence>
<dbReference type="OrthoDB" id="2595934at2759"/>
<dbReference type="GO" id="GO:0000981">
    <property type="term" value="F:DNA-binding transcription factor activity, RNA polymerase II-specific"/>
    <property type="evidence" value="ECO:0007669"/>
    <property type="project" value="TreeGrafter"/>
</dbReference>
<keyword evidence="6" id="KW-0804">Transcription</keyword>
<evidence type="ECO:0000256" key="5">
    <source>
        <dbReference type="ARBA" id="ARBA00023125"/>
    </source>
</evidence>
<keyword evidence="3" id="KW-0862">Zinc</keyword>
<evidence type="ECO:0000313" key="9">
    <source>
        <dbReference type="EMBL" id="RMY32378.1"/>
    </source>
</evidence>
<keyword evidence="2" id="KW-0479">Metal-binding</keyword>
<evidence type="ECO:0000256" key="6">
    <source>
        <dbReference type="ARBA" id="ARBA00023163"/>
    </source>
</evidence>
<dbReference type="Proteomes" id="UP000271337">
    <property type="component" value="Unassembled WGS sequence"/>
</dbReference>
<reference evidence="10 11" key="1">
    <citation type="journal article" date="2018" name="BMC Genomics">
        <title>Genomic evidence for intraspecific hybridization in a clonal and extremely halotolerant yeast.</title>
        <authorList>
            <person name="Gostincar C."/>
            <person name="Stajich J.E."/>
            <person name="Zupancic J."/>
            <person name="Zalar P."/>
            <person name="Gunde-Cimerman N."/>
        </authorList>
    </citation>
    <scope>NUCLEOTIDE SEQUENCE [LARGE SCALE GENOMIC DNA]</scope>
    <source>
        <strain evidence="9 11">EXF-6651</strain>
        <strain evidence="8 10">EXF-6669</strain>
    </source>
</reference>
<protein>
    <recommendedName>
        <fullName evidence="12">Transcription factor domain-containing protein</fullName>
    </recommendedName>
</protein>
<dbReference type="InterPro" id="IPR051089">
    <property type="entry name" value="prtT"/>
</dbReference>
<organism evidence="9 11">
    <name type="scientific">Hortaea werneckii</name>
    <name type="common">Black yeast</name>
    <name type="synonym">Cladosporium werneckii</name>
    <dbReference type="NCBI Taxonomy" id="91943"/>
    <lineage>
        <taxon>Eukaryota</taxon>
        <taxon>Fungi</taxon>
        <taxon>Dikarya</taxon>
        <taxon>Ascomycota</taxon>
        <taxon>Pezizomycotina</taxon>
        <taxon>Dothideomycetes</taxon>
        <taxon>Dothideomycetidae</taxon>
        <taxon>Mycosphaerellales</taxon>
        <taxon>Teratosphaeriaceae</taxon>
        <taxon>Hortaea</taxon>
    </lineage>
</organism>
<keyword evidence="4" id="KW-0805">Transcription regulation</keyword>
<dbReference type="GO" id="GO:0000976">
    <property type="term" value="F:transcription cis-regulatory region binding"/>
    <property type="evidence" value="ECO:0007669"/>
    <property type="project" value="TreeGrafter"/>
</dbReference>
<evidence type="ECO:0000256" key="2">
    <source>
        <dbReference type="ARBA" id="ARBA00022723"/>
    </source>
</evidence>
<dbReference type="VEuPathDB" id="FungiDB:BTJ68_05642"/>
<dbReference type="EMBL" id="QWIM01000639">
    <property type="protein sequence ID" value="RMY32378.1"/>
    <property type="molecule type" value="Genomic_DNA"/>
</dbReference>
<gene>
    <name evidence="9" type="ORF">D0866_06652</name>
    <name evidence="8" type="ORF">D0867_06376</name>
</gene>
<comment type="caution">
    <text evidence="9">The sequence shown here is derived from an EMBL/GenBank/DDBJ whole genome shotgun (WGS) entry which is preliminary data.</text>
</comment>
<dbReference type="EMBL" id="QWIL01000617">
    <property type="protein sequence ID" value="RMY16876.1"/>
    <property type="molecule type" value="Genomic_DNA"/>
</dbReference>
<proteinExistence type="predicted"/>
<dbReference type="AlphaFoldDB" id="A0A3M7AY76"/>
<evidence type="ECO:0000313" key="8">
    <source>
        <dbReference type="EMBL" id="RMY16876.1"/>
    </source>
</evidence>
<evidence type="ECO:0000256" key="4">
    <source>
        <dbReference type="ARBA" id="ARBA00023015"/>
    </source>
</evidence>
<dbReference type="GO" id="GO:0005634">
    <property type="term" value="C:nucleus"/>
    <property type="evidence" value="ECO:0007669"/>
    <property type="project" value="UniProtKB-SubCell"/>
</dbReference>
<name>A0A3M7AY76_HORWE</name>
<keyword evidence="5" id="KW-0238">DNA-binding</keyword>
<dbReference type="PANTHER" id="PTHR31845">
    <property type="entry name" value="FINGER DOMAIN PROTEIN, PUTATIVE-RELATED"/>
    <property type="match status" value="1"/>
</dbReference>
<evidence type="ECO:0000256" key="1">
    <source>
        <dbReference type="ARBA" id="ARBA00004123"/>
    </source>
</evidence>
<keyword evidence="7" id="KW-0539">Nucleus</keyword>
<dbReference type="PANTHER" id="PTHR31845:SF34">
    <property type="entry name" value="TRANSCRIPTIONAL ACTIVATOR OF PROTEASES PRTT"/>
    <property type="match status" value="1"/>
</dbReference>
<evidence type="ECO:0000256" key="3">
    <source>
        <dbReference type="ARBA" id="ARBA00022833"/>
    </source>
</evidence>
<evidence type="ECO:0008006" key="12">
    <source>
        <dbReference type="Google" id="ProtNLM"/>
    </source>
</evidence>
<evidence type="ECO:0000256" key="7">
    <source>
        <dbReference type="ARBA" id="ARBA00023242"/>
    </source>
</evidence>
<dbReference type="Proteomes" id="UP000276864">
    <property type="component" value="Unassembled WGS sequence"/>
</dbReference>
<accession>A0A3M7AY76</accession>
<dbReference type="GO" id="GO:0046872">
    <property type="term" value="F:metal ion binding"/>
    <property type="evidence" value="ECO:0007669"/>
    <property type="project" value="UniProtKB-KW"/>
</dbReference>
<evidence type="ECO:0000313" key="10">
    <source>
        <dbReference type="Proteomes" id="UP000271337"/>
    </source>
</evidence>
<evidence type="ECO:0000313" key="11">
    <source>
        <dbReference type="Proteomes" id="UP000276864"/>
    </source>
</evidence>
<comment type="subcellular location">
    <subcellularLocation>
        <location evidence="1">Nucleus</location>
    </subcellularLocation>
</comment>